<evidence type="ECO:0000256" key="1">
    <source>
        <dbReference type="SAM" id="MobiDB-lite"/>
    </source>
</evidence>
<sequence>MSSDLSKCPIPDVGKGERQEKKEEDGTGPGLPGTPKNCLPRRDISVLEKLVKTCPVWLQLGLGRAEAARILHREAPGNIRVRGTREIILHPHFTCEDEGLCDRIESGLPCPSPGDLPNPGIELRSPALQADSLPSEEATPRYEVGALWTCPAPPEPQISLGGS</sequence>
<evidence type="ECO:0000313" key="3">
    <source>
        <dbReference type="Proteomes" id="UP000326458"/>
    </source>
</evidence>
<accession>A0A5N3VJC8</accession>
<comment type="caution">
    <text evidence="2">The sequence shown here is derived from an EMBL/GenBank/DDBJ whole genome shotgun (WGS) entry which is preliminary data.</text>
</comment>
<name>A0A5N3VJC8_MUNMU</name>
<dbReference type="Proteomes" id="UP000326458">
    <property type="component" value="Unassembled WGS sequence"/>
</dbReference>
<protein>
    <submittedName>
        <fullName evidence="2">Uncharacterized protein</fullName>
    </submittedName>
</protein>
<reference evidence="2 3" key="1">
    <citation type="submission" date="2019-06" db="EMBL/GenBank/DDBJ databases">
        <title>Discovery of a novel chromosome fission-fusion reversal in muntjac.</title>
        <authorList>
            <person name="Mudd A.B."/>
            <person name="Bredeson J.V."/>
            <person name="Baum R."/>
            <person name="Hockemeyer D."/>
            <person name="Rokhsar D.S."/>
        </authorList>
    </citation>
    <scope>NUCLEOTIDE SEQUENCE [LARGE SCALE GENOMIC DNA]</scope>
    <source>
        <strain evidence="2">UTSW_UCB_Mm</strain>
        <tissue evidence="2">Fibroblast cell line</tissue>
    </source>
</reference>
<gene>
    <name evidence="2" type="ORF">FD754_014218</name>
</gene>
<organism evidence="2 3">
    <name type="scientific">Muntiacus muntjak</name>
    <name type="common">Barking deer</name>
    <name type="synonym">Indian muntjac</name>
    <dbReference type="NCBI Taxonomy" id="9888"/>
    <lineage>
        <taxon>Eukaryota</taxon>
        <taxon>Metazoa</taxon>
        <taxon>Chordata</taxon>
        <taxon>Craniata</taxon>
        <taxon>Vertebrata</taxon>
        <taxon>Euteleostomi</taxon>
        <taxon>Mammalia</taxon>
        <taxon>Eutheria</taxon>
        <taxon>Laurasiatheria</taxon>
        <taxon>Artiodactyla</taxon>
        <taxon>Ruminantia</taxon>
        <taxon>Pecora</taxon>
        <taxon>Cervidae</taxon>
        <taxon>Muntiacinae</taxon>
        <taxon>Muntiacus</taxon>
    </lineage>
</organism>
<feature type="compositionally biased region" description="Basic and acidic residues" evidence="1">
    <location>
        <begin position="14"/>
        <end position="25"/>
    </location>
</feature>
<evidence type="ECO:0000313" key="2">
    <source>
        <dbReference type="EMBL" id="KAB0349361.1"/>
    </source>
</evidence>
<keyword evidence="3" id="KW-1185">Reference proteome</keyword>
<proteinExistence type="predicted"/>
<dbReference type="EMBL" id="VCEA01000002">
    <property type="protein sequence ID" value="KAB0349361.1"/>
    <property type="molecule type" value="Genomic_DNA"/>
</dbReference>
<dbReference type="AlphaFoldDB" id="A0A5N3VJC8"/>
<feature type="region of interest" description="Disordered" evidence="1">
    <location>
        <begin position="1"/>
        <end position="38"/>
    </location>
</feature>